<name>A0AAW1PNC8_9CHLO</name>
<dbReference type="PANTHER" id="PTHR42686:SF1">
    <property type="entry name" value="GH17980P-RELATED"/>
    <property type="match status" value="1"/>
</dbReference>
<feature type="domain" description="NADP-dependent oxidoreductase" evidence="1">
    <location>
        <begin position="21"/>
        <end position="277"/>
    </location>
</feature>
<evidence type="ECO:0000313" key="3">
    <source>
        <dbReference type="Proteomes" id="UP001465755"/>
    </source>
</evidence>
<organism evidence="2 3">
    <name type="scientific">Symbiochloris irregularis</name>
    <dbReference type="NCBI Taxonomy" id="706552"/>
    <lineage>
        <taxon>Eukaryota</taxon>
        <taxon>Viridiplantae</taxon>
        <taxon>Chlorophyta</taxon>
        <taxon>core chlorophytes</taxon>
        <taxon>Trebouxiophyceae</taxon>
        <taxon>Trebouxiales</taxon>
        <taxon>Trebouxiaceae</taxon>
        <taxon>Symbiochloris</taxon>
    </lineage>
</organism>
<dbReference type="Proteomes" id="UP001465755">
    <property type="component" value="Unassembled WGS sequence"/>
</dbReference>
<dbReference type="EMBL" id="JALJOQ010000019">
    <property type="protein sequence ID" value="KAK9809502.1"/>
    <property type="molecule type" value="Genomic_DNA"/>
</dbReference>
<gene>
    <name evidence="2" type="ORF">WJX73_005090</name>
</gene>
<dbReference type="InterPro" id="IPR023210">
    <property type="entry name" value="NADP_OxRdtase_dom"/>
</dbReference>
<comment type="caution">
    <text evidence="2">The sequence shown here is derived from an EMBL/GenBank/DDBJ whole genome shotgun (WGS) entry which is preliminary data.</text>
</comment>
<dbReference type="AlphaFoldDB" id="A0AAW1PNC8"/>
<sequence>MAMGKLPTRPLGKTGLQVPILAFGASPLGGIYQASKDEVGIEAVHEAFKLGMNFFDTSPHYGPIRSEKVLGQALKSLPRDKYILETKVGRYGEENFDFSAETVTRSLKESLQRLNVDYVDIVHVHDVEFRDLDQICKETFPALQKLKQEGLLRFIGFSCFPLKPYKYIIDKLPEGTVDVILSYAHYSLQNTTLTDIVPYLKGKGIGIVNASPLALGLLGPHGPPEWHPAPQKVKDTCKAAVDAASKRGVDITRLAIQYSLQNEDFATTLVGMHTPEEA</sequence>
<reference evidence="2 3" key="1">
    <citation type="journal article" date="2024" name="Nat. Commun.">
        <title>Phylogenomics reveals the evolutionary origins of lichenization in chlorophyte algae.</title>
        <authorList>
            <person name="Puginier C."/>
            <person name="Libourel C."/>
            <person name="Otte J."/>
            <person name="Skaloud P."/>
            <person name="Haon M."/>
            <person name="Grisel S."/>
            <person name="Petersen M."/>
            <person name="Berrin J.G."/>
            <person name="Delaux P.M."/>
            <person name="Dal Grande F."/>
            <person name="Keller J."/>
        </authorList>
    </citation>
    <scope>NUCLEOTIDE SEQUENCE [LARGE SCALE GENOMIC DNA]</scope>
    <source>
        <strain evidence="2 3">SAG 2036</strain>
    </source>
</reference>
<dbReference type="Pfam" id="PF00248">
    <property type="entry name" value="Aldo_ket_red"/>
    <property type="match status" value="1"/>
</dbReference>
<dbReference type="InterPro" id="IPR036812">
    <property type="entry name" value="NAD(P)_OxRdtase_dom_sf"/>
</dbReference>
<accession>A0AAW1PNC8</accession>
<evidence type="ECO:0000313" key="2">
    <source>
        <dbReference type="EMBL" id="KAK9809502.1"/>
    </source>
</evidence>
<dbReference type="GO" id="GO:0005829">
    <property type="term" value="C:cytosol"/>
    <property type="evidence" value="ECO:0007669"/>
    <property type="project" value="TreeGrafter"/>
</dbReference>
<dbReference type="InterPro" id="IPR044479">
    <property type="entry name" value="LGALDH-like"/>
</dbReference>
<dbReference type="GO" id="GO:0010349">
    <property type="term" value="F:L-galactose dehydrogenase activity"/>
    <property type="evidence" value="ECO:0007669"/>
    <property type="project" value="InterPro"/>
</dbReference>
<keyword evidence="3" id="KW-1185">Reference proteome</keyword>
<evidence type="ECO:0000259" key="1">
    <source>
        <dbReference type="Pfam" id="PF00248"/>
    </source>
</evidence>
<dbReference type="InterPro" id="IPR020471">
    <property type="entry name" value="AKR"/>
</dbReference>
<protein>
    <recommendedName>
        <fullName evidence="1">NADP-dependent oxidoreductase domain-containing protein</fullName>
    </recommendedName>
</protein>
<dbReference type="Gene3D" id="3.20.20.100">
    <property type="entry name" value="NADP-dependent oxidoreductase domain"/>
    <property type="match status" value="1"/>
</dbReference>
<proteinExistence type="predicted"/>
<dbReference type="PANTHER" id="PTHR42686">
    <property type="entry name" value="GH17980P-RELATED"/>
    <property type="match status" value="1"/>
</dbReference>
<dbReference type="SUPFAM" id="SSF51430">
    <property type="entry name" value="NAD(P)-linked oxidoreductase"/>
    <property type="match status" value="1"/>
</dbReference>
<dbReference type="CDD" id="cd19163">
    <property type="entry name" value="AKR_galDH"/>
    <property type="match status" value="1"/>
</dbReference>